<dbReference type="Gene3D" id="3.40.50.1820">
    <property type="entry name" value="alpha/beta hydrolase"/>
    <property type="match status" value="1"/>
</dbReference>
<accession>A0ABQ5TCC7</accession>
<dbReference type="Pfam" id="PF00561">
    <property type="entry name" value="Abhydrolase_1"/>
    <property type="match status" value="1"/>
</dbReference>
<reference evidence="2" key="1">
    <citation type="journal article" date="2014" name="Int. J. Syst. Evol. Microbiol.">
        <title>Complete genome of a new Firmicutes species belonging to the dominant human colonic microbiota ('Ruminococcus bicirculans') reveals two chromosomes and a selective capacity to utilize plant glucans.</title>
        <authorList>
            <consortium name="NISC Comparative Sequencing Program"/>
            <person name="Wegmann U."/>
            <person name="Louis P."/>
            <person name="Goesmann A."/>
            <person name="Henrissat B."/>
            <person name="Duncan S.H."/>
            <person name="Flint H.J."/>
        </authorList>
    </citation>
    <scope>NUCLEOTIDE SEQUENCE</scope>
    <source>
        <strain evidence="2">VKM B-1499</strain>
    </source>
</reference>
<sequence length="278" mass="30845">MTPNMIKLVNGLTTRVLDTRGDKPTLVLIHGLANSIEIWGRVLPRLTDRFRVVAFDLPGFGQADRPVAAYDAPFFVEQLKALLDTLEIARAHLVGSSLGASVIVRFSAANLKRIDRAVLTAPGGFGRATHPLMRLPALPVVGDWLGRPTPVNNQLALRLAIHDRRNVTPELVEQTNRYARAPGSDLSFVRTLQTGVGLLGVRERDSFERLARKFDRPALVVWGRQDRVFPSPQSERAAALLPLSERILIDECGHYPQWEQPDVFATVVDHFLIQGSQT</sequence>
<dbReference type="PANTHER" id="PTHR46438">
    <property type="entry name" value="ALPHA/BETA-HYDROLASES SUPERFAMILY PROTEIN"/>
    <property type="match status" value="1"/>
</dbReference>
<keyword evidence="2" id="KW-0378">Hydrolase</keyword>
<keyword evidence="3" id="KW-1185">Reference proteome</keyword>
<dbReference type="PRINTS" id="PR00111">
    <property type="entry name" value="ABHYDROLASE"/>
</dbReference>
<dbReference type="InterPro" id="IPR029058">
    <property type="entry name" value="AB_hydrolase_fold"/>
</dbReference>
<dbReference type="PANTHER" id="PTHR46438:SF11">
    <property type="entry name" value="LIPASE-RELATED"/>
    <property type="match status" value="1"/>
</dbReference>
<proteinExistence type="predicted"/>
<dbReference type="SUPFAM" id="SSF53474">
    <property type="entry name" value="alpha/beta-Hydrolases"/>
    <property type="match status" value="1"/>
</dbReference>
<protein>
    <submittedName>
        <fullName evidence="2">4,5-9,10-diseco-3-hydroxy-5,9, 17-trioxoandrosta-1 (10),2-diene-4-oate hydrolase</fullName>
    </submittedName>
</protein>
<comment type="caution">
    <text evidence="2">The sequence shown here is derived from an EMBL/GenBank/DDBJ whole genome shotgun (WGS) entry which is preliminary data.</text>
</comment>
<organism evidence="2 3">
    <name type="scientific">Brevundimonas intermedia</name>
    <dbReference type="NCBI Taxonomy" id="74315"/>
    <lineage>
        <taxon>Bacteria</taxon>
        <taxon>Pseudomonadati</taxon>
        <taxon>Pseudomonadota</taxon>
        <taxon>Alphaproteobacteria</taxon>
        <taxon>Caulobacterales</taxon>
        <taxon>Caulobacteraceae</taxon>
        <taxon>Brevundimonas</taxon>
    </lineage>
</organism>
<dbReference type="InterPro" id="IPR000073">
    <property type="entry name" value="AB_hydrolase_1"/>
</dbReference>
<evidence type="ECO:0000259" key="1">
    <source>
        <dbReference type="Pfam" id="PF00561"/>
    </source>
</evidence>
<reference evidence="2" key="2">
    <citation type="submission" date="2023-01" db="EMBL/GenBank/DDBJ databases">
        <authorList>
            <person name="Sun Q."/>
            <person name="Evtushenko L."/>
        </authorList>
    </citation>
    <scope>NUCLEOTIDE SEQUENCE</scope>
    <source>
        <strain evidence="2">VKM B-1499</strain>
    </source>
</reference>
<gene>
    <name evidence="2" type="primary">mhpC</name>
    <name evidence="2" type="ORF">GCM10017620_30170</name>
</gene>
<dbReference type="Proteomes" id="UP001143509">
    <property type="component" value="Unassembled WGS sequence"/>
</dbReference>
<name>A0ABQ5TCC7_9CAUL</name>
<feature type="domain" description="AB hydrolase-1" evidence="1">
    <location>
        <begin position="24"/>
        <end position="261"/>
    </location>
</feature>
<evidence type="ECO:0000313" key="3">
    <source>
        <dbReference type="Proteomes" id="UP001143509"/>
    </source>
</evidence>
<dbReference type="GO" id="GO:0016787">
    <property type="term" value="F:hydrolase activity"/>
    <property type="evidence" value="ECO:0007669"/>
    <property type="project" value="UniProtKB-KW"/>
</dbReference>
<evidence type="ECO:0000313" key="2">
    <source>
        <dbReference type="EMBL" id="GLK50043.1"/>
    </source>
</evidence>
<dbReference type="EMBL" id="BSFD01000011">
    <property type="protein sequence ID" value="GLK50043.1"/>
    <property type="molecule type" value="Genomic_DNA"/>
</dbReference>